<dbReference type="InterPro" id="IPR054722">
    <property type="entry name" value="PolX-like_BBD"/>
</dbReference>
<proteinExistence type="predicted"/>
<evidence type="ECO:0000313" key="3">
    <source>
        <dbReference type="Proteomes" id="UP000320475"/>
    </source>
</evidence>
<dbReference type="Pfam" id="PF22936">
    <property type="entry name" value="Pol_BBD"/>
    <property type="match status" value="1"/>
</dbReference>
<dbReference type="EMBL" id="QEAM01000021">
    <property type="protein sequence ID" value="TPX50176.1"/>
    <property type="molecule type" value="Genomic_DNA"/>
</dbReference>
<reference evidence="2 3" key="1">
    <citation type="journal article" date="2019" name="Sci. Rep.">
        <title>Comparative genomics of chytrid fungi reveal insights into the obligate biotrophic and pathogenic lifestyle of Synchytrium endobioticum.</title>
        <authorList>
            <person name="van de Vossenberg B.T.L.H."/>
            <person name="Warris S."/>
            <person name="Nguyen H.D.T."/>
            <person name="van Gent-Pelzer M.P.E."/>
            <person name="Joly D.L."/>
            <person name="van de Geest H.C."/>
            <person name="Bonants P.J.M."/>
            <person name="Smith D.S."/>
            <person name="Levesque C.A."/>
            <person name="van der Lee T.A.J."/>
        </authorList>
    </citation>
    <scope>NUCLEOTIDE SEQUENCE [LARGE SCALE GENOMIC DNA]</scope>
    <source>
        <strain evidence="2 3">LEV6574</strain>
    </source>
</reference>
<gene>
    <name evidence="2" type="ORF">SeLEV6574_g01028</name>
</gene>
<comment type="caution">
    <text evidence="2">The sequence shown here is derived from an EMBL/GenBank/DDBJ whole genome shotgun (WGS) entry which is preliminary data.</text>
</comment>
<dbReference type="VEuPathDB" id="FungiDB:SeMB42_g06876"/>
<dbReference type="OrthoDB" id="7691805at2759"/>
<dbReference type="VEuPathDB" id="FungiDB:SeMB42_g01990"/>
<name>A0A507DF54_9FUNG</name>
<sequence length="484" mass="54073">MANGDNKVQATIHGSASASSHHPAVFHSNFKFNGSDKLKSFDGKPDSYLEWKVNDLARAYGIRCLVSDKVNRSSSSYTEEMLNQIDEQLLGVLYSTLTTEVRLSICEYEDIYTTTKEFLEYMDATYQSTTSSSKYSLLLDLIGVKQNNRTISEVTNEYKIIKSKLVSLGFKLDDLYLLILLNGLDSEYDLTKQILTAMEPLPALDTAIAKLLSKEKSNSLPKPHVQIAGTNTIVQHHVGTTEGINDSKRPSTFVSNNIIQRKSKESGRVSESALTSIDELDMFELEYHVTVSIIDKSGRGRSRWIMDSGCSQTSTFDRSLLNNFKQRNGSIIIGDGSRIEILGSRTMDLKTIIGGKIMSLSTDGVNYIPQLTRNLLSYGQLTTMGLYSDDRSTPGAWKFFDRYGQMCLQLKRSQNNMYETTTTDINDELHTSLTLLEHRRMVHLGQLVGNDCDTCNITKMTKPSPLKGPSPLPNAVREIIVSDV</sequence>
<dbReference type="AlphaFoldDB" id="A0A507DF54"/>
<organism evidence="2 3">
    <name type="scientific">Synchytrium endobioticum</name>
    <dbReference type="NCBI Taxonomy" id="286115"/>
    <lineage>
        <taxon>Eukaryota</taxon>
        <taxon>Fungi</taxon>
        <taxon>Fungi incertae sedis</taxon>
        <taxon>Chytridiomycota</taxon>
        <taxon>Chytridiomycota incertae sedis</taxon>
        <taxon>Chytridiomycetes</taxon>
        <taxon>Synchytriales</taxon>
        <taxon>Synchytriaceae</taxon>
        <taxon>Synchytrium</taxon>
    </lineage>
</organism>
<accession>A0A507DF54</accession>
<protein>
    <recommendedName>
        <fullName evidence="1">Retrovirus-related Pol polyprotein from transposon TNT 1-94-like beta-barrel domain-containing protein</fullName>
    </recommendedName>
</protein>
<evidence type="ECO:0000313" key="2">
    <source>
        <dbReference type="EMBL" id="TPX50176.1"/>
    </source>
</evidence>
<dbReference type="Proteomes" id="UP000320475">
    <property type="component" value="Unassembled WGS sequence"/>
</dbReference>
<feature type="domain" description="Retrovirus-related Pol polyprotein from transposon TNT 1-94-like beta-barrel" evidence="1">
    <location>
        <begin position="304"/>
        <end position="385"/>
    </location>
</feature>
<evidence type="ECO:0000259" key="1">
    <source>
        <dbReference type="Pfam" id="PF22936"/>
    </source>
</evidence>